<evidence type="ECO:0000256" key="3">
    <source>
        <dbReference type="ARBA" id="ARBA00012511"/>
    </source>
</evidence>
<keyword evidence="6 13" id="KW-0548">Nucleotidyltransferase</keyword>
<dbReference type="InterPro" id="IPR038469">
    <property type="entry name" value="tRNAHis_GuaTrfase_Thg1_sf"/>
</dbReference>
<evidence type="ECO:0000256" key="1">
    <source>
        <dbReference type="ARBA" id="ARBA00001946"/>
    </source>
</evidence>
<comment type="cofactor">
    <cofactor evidence="1">
        <name>Mg(2+)</name>
        <dbReference type="ChEBI" id="CHEBI:18420"/>
    </cofactor>
</comment>
<dbReference type="Gene3D" id="3.30.70.3000">
    <property type="match status" value="1"/>
</dbReference>
<comment type="caution">
    <text evidence="13">The sequence shown here is derived from an EMBL/GenBank/DDBJ whole genome shotgun (WGS) entry which is preliminary data.</text>
</comment>
<evidence type="ECO:0000256" key="8">
    <source>
        <dbReference type="ARBA" id="ARBA00022741"/>
    </source>
</evidence>
<keyword evidence="5" id="KW-0819">tRNA processing</keyword>
<dbReference type="InterPro" id="IPR007537">
    <property type="entry name" value="tRNAHis_GuaTrfase_Thg1"/>
</dbReference>
<dbReference type="GO" id="GO:0000287">
    <property type="term" value="F:magnesium ion binding"/>
    <property type="evidence" value="ECO:0007669"/>
    <property type="project" value="InterPro"/>
</dbReference>
<proteinExistence type="inferred from homology"/>
<dbReference type="PANTHER" id="PTHR12729">
    <property type="entry name" value="TRNA(HIS) GUANYLYLTRANSFERASE-RELATED"/>
    <property type="match status" value="1"/>
</dbReference>
<dbReference type="Pfam" id="PF04446">
    <property type="entry name" value="Thg1"/>
    <property type="match status" value="1"/>
</dbReference>
<dbReference type="InterPro" id="IPR024956">
    <property type="entry name" value="tRNAHis_GuaTrfase_cat"/>
</dbReference>
<keyword evidence="14" id="KW-1185">Reference proteome</keyword>
<evidence type="ECO:0000256" key="6">
    <source>
        <dbReference type="ARBA" id="ARBA00022695"/>
    </source>
</evidence>
<comment type="similarity">
    <text evidence="2">Belongs to the tRNA(His) guanylyltransferase family.</text>
</comment>
<accession>A0A2W2HGV1</accession>
<evidence type="ECO:0000259" key="11">
    <source>
        <dbReference type="Pfam" id="PF04446"/>
    </source>
</evidence>
<evidence type="ECO:0000256" key="4">
    <source>
        <dbReference type="ARBA" id="ARBA00022679"/>
    </source>
</evidence>
<evidence type="ECO:0000256" key="7">
    <source>
        <dbReference type="ARBA" id="ARBA00022723"/>
    </source>
</evidence>
<evidence type="ECO:0000259" key="12">
    <source>
        <dbReference type="Pfam" id="PF14413"/>
    </source>
</evidence>
<dbReference type="GO" id="GO:0008193">
    <property type="term" value="F:tRNA guanylyltransferase activity"/>
    <property type="evidence" value="ECO:0007669"/>
    <property type="project" value="UniProtKB-EC"/>
</dbReference>
<dbReference type="RefSeq" id="WP_111165792.1">
    <property type="nucleotide sequence ID" value="NZ_POUA01000020.1"/>
</dbReference>
<sequence length="252" mass="28729">MNSNELEARMRAREWFHSLTVPPGAWAIIRVDGRGFSRYTEGNFDKPFDARFSELMTTAARSLLEEFTGRYAYTESDEISVVLPPGFGLFGRELEKLVSISAAVATAAFTHAAGEPVQFDSRVWIGATVEDVVDYLSWRQADAARCALNGWCYWTLRKAGRTQAQAARRLDRTGVAEKNELLSRHGVNYEELPAWQRHGVGLWWETYERVGHDPIRGADVTTTRRRVHISRDLPVKEEYRRLAERLVLGDRP</sequence>
<evidence type="ECO:0000256" key="9">
    <source>
        <dbReference type="ARBA" id="ARBA00022842"/>
    </source>
</evidence>
<feature type="domain" description="Thg1 C-terminal" evidence="12">
    <location>
        <begin position="131"/>
        <end position="213"/>
    </location>
</feature>
<keyword evidence="4 13" id="KW-0808">Transferase</keyword>
<reference evidence="13 14" key="1">
    <citation type="submission" date="2018-01" db="EMBL/GenBank/DDBJ databases">
        <title>Draft genome sequence of Sphaerisporangium sp. 7K107.</title>
        <authorList>
            <person name="Sahin N."/>
            <person name="Saygin H."/>
            <person name="Ay H."/>
        </authorList>
    </citation>
    <scope>NUCLEOTIDE SEQUENCE [LARGE SCALE GENOMIC DNA]</scope>
    <source>
        <strain evidence="13 14">7K107</strain>
    </source>
</reference>
<organism evidence="13 14">
    <name type="scientific">Spongiactinospora gelatinilytica</name>
    <dbReference type="NCBI Taxonomy" id="2666298"/>
    <lineage>
        <taxon>Bacteria</taxon>
        <taxon>Bacillati</taxon>
        <taxon>Actinomycetota</taxon>
        <taxon>Actinomycetes</taxon>
        <taxon>Streptosporangiales</taxon>
        <taxon>Streptosporangiaceae</taxon>
        <taxon>Spongiactinospora</taxon>
    </lineage>
</organism>
<dbReference type="PANTHER" id="PTHR12729:SF6">
    <property type="entry name" value="TRNA(HIS) GUANYLYLTRANSFERASE-RELATED"/>
    <property type="match status" value="1"/>
</dbReference>
<feature type="domain" description="tRNAHis guanylyltransferase catalytic" evidence="11">
    <location>
        <begin position="9"/>
        <end position="117"/>
    </location>
</feature>
<dbReference type="Pfam" id="PF14413">
    <property type="entry name" value="Thg1C"/>
    <property type="match status" value="1"/>
</dbReference>
<keyword evidence="8" id="KW-0547">Nucleotide-binding</keyword>
<dbReference type="GO" id="GO:0005525">
    <property type="term" value="F:GTP binding"/>
    <property type="evidence" value="ECO:0007669"/>
    <property type="project" value="UniProtKB-KW"/>
</dbReference>
<keyword evidence="10" id="KW-0342">GTP-binding</keyword>
<evidence type="ECO:0000256" key="10">
    <source>
        <dbReference type="ARBA" id="ARBA00023134"/>
    </source>
</evidence>
<keyword evidence="9" id="KW-0460">Magnesium</keyword>
<evidence type="ECO:0000313" key="13">
    <source>
        <dbReference type="EMBL" id="PZG54259.1"/>
    </source>
</evidence>
<gene>
    <name evidence="13" type="ORF">C1I98_04465</name>
</gene>
<dbReference type="Proteomes" id="UP000248544">
    <property type="component" value="Unassembled WGS sequence"/>
</dbReference>
<evidence type="ECO:0000256" key="2">
    <source>
        <dbReference type="ARBA" id="ARBA00010113"/>
    </source>
</evidence>
<evidence type="ECO:0000313" key="14">
    <source>
        <dbReference type="Proteomes" id="UP000248544"/>
    </source>
</evidence>
<dbReference type="AlphaFoldDB" id="A0A2W2HGV1"/>
<evidence type="ECO:0000256" key="5">
    <source>
        <dbReference type="ARBA" id="ARBA00022694"/>
    </source>
</evidence>
<dbReference type="InterPro" id="IPR025845">
    <property type="entry name" value="Thg1_C_dom"/>
</dbReference>
<name>A0A2W2HGV1_9ACTN</name>
<keyword evidence="7" id="KW-0479">Metal-binding</keyword>
<dbReference type="GO" id="GO:0006400">
    <property type="term" value="P:tRNA modification"/>
    <property type="evidence" value="ECO:0007669"/>
    <property type="project" value="InterPro"/>
</dbReference>
<protein>
    <recommendedName>
        <fullName evidence="3">tRNA(His) guanylyltransferase</fullName>
        <ecNumber evidence="3">2.7.7.79</ecNumber>
    </recommendedName>
</protein>
<dbReference type="EMBL" id="POUA01000020">
    <property type="protein sequence ID" value="PZG54259.1"/>
    <property type="molecule type" value="Genomic_DNA"/>
</dbReference>
<dbReference type="EC" id="2.7.7.79" evidence="3"/>